<dbReference type="Proteomes" id="UP000177334">
    <property type="component" value="Unassembled WGS sequence"/>
</dbReference>
<dbReference type="EMBL" id="MFIP01000013">
    <property type="protein sequence ID" value="OGF92317.1"/>
    <property type="molecule type" value="Genomic_DNA"/>
</dbReference>
<reference evidence="1 2" key="1">
    <citation type="journal article" date="2016" name="Nat. Commun.">
        <title>Thousands of microbial genomes shed light on interconnected biogeochemical processes in an aquifer system.</title>
        <authorList>
            <person name="Anantharaman K."/>
            <person name="Brown C.T."/>
            <person name="Hug L.A."/>
            <person name="Sharon I."/>
            <person name="Castelle C.J."/>
            <person name="Probst A.J."/>
            <person name="Thomas B.C."/>
            <person name="Singh A."/>
            <person name="Wilkins M.J."/>
            <person name="Karaoz U."/>
            <person name="Brodie E.L."/>
            <person name="Williams K.H."/>
            <person name="Hubbard S.S."/>
            <person name="Banfield J.F."/>
        </authorList>
    </citation>
    <scope>NUCLEOTIDE SEQUENCE [LARGE SCALE GENOMIC DNA]</scope>
</reference>
<dbReference type="Pfam" id="PF13181">
    <property type="entry name" value="TPR_8"/>
    <property type="match status" value="2"/>
</dbReference>
<accession>A0A1F5XWJ9</accession>
<dbReference type="Gene3D" id="1.25.40.10">
    <property type="entry name" value="Tetratricopeptide repeat domain"/>
    <property type="match status" value="1"/>
</dbReference>
<dbReference type="AlphaFoldDB" id="A0A1F5XWJ9"/>
<name>A0A1F5XWJ9_9BACT</name>
<dbReference type="SUPFAM" id="SSF48452">
    <property type="entry name" value="TPR-like"/>
    <property type="match status" value="1"/>
</dbReference>
<comment type="caution">
    <text evidence="1">The sequence shown here is derived from an EMBL/GenBank/DDBJ whole genome shotgun (WGS) entry which is preliminary data.</text>
</comment>
<sequence length="112" mass="12614">MAWILAKEGKYKEAKEILLDALKKAARAEKNPWLWNSLGVAELNLGEYANARKSFTKAKESVNMLLLKDWQSAYPGNNPVESERGLADFKRAIEANLEKSISTQADSVDREM</sequence>
<protein>
    <submittedName>
        <fullName evidence="1">Uncharacterized protein</fullName>
    </submittedName>
</protein>
<evidence type="ECO:0000313" key="2">
    <source>
        <dbReference type="Proteomes" id="UP000177334"/>
    </source>
</evidence>
<evidence type="ECO:0000313" key="1">
    <source>
        <dbReference type="EMBL" id="OGF92317.1"/>
    </source>
</evidence>
<organism evidence="1 2">
    <name type="scientific">Candidatus Giovannonibacteria bacterium RIFCSPLOWO2_12_FULL_43_26</name>
    <dbReference type="NCBI Taxonomy" id="1798363"/>
    <lineage>
        <taxon>Bacteria</taxon>
        <taxon>Candidatus Giovannoniibacteriota</taxon>
    </lineage>
</organism>
<dbReference type="InterPro" id="IPR011990">
    <property type="entry name" value="TPR-like_helical_dom_sf"/>
</dbReference>
<dbReference type="InterPro" id="IPR019734">
    <property type="entry name" value="TPR_rpt"/>
</dbReference>
<proteinExistence type="predicted"/>
<gene>
    <name evidence="1" type="ORF">A3H05_00390</name>
</gene>